<evidence type="ECO:0000256" key="8">
    <source>
        <dbReference type="ARBA" id="ARBA00038532"/>
    </source>
</evidence>
<keyword evidence="5" id="KW-0677">Repeat</keyword>
<evidence type="ECO:0000256" key="5">
    <source>
        <dbReference type="ARBA" id="ARBA00022737"/>
    </source>
</evidence>
<dbReference type="GO" id="GO:0051016">
    <property type="term" value="P:barbed-end actin filament capping"/>
    <property type="evidence" value="ECO:0007669"/>
    <property type="project" value="TreeGrafter"/>
</dbReference>
<evidence type="ECO:0000256" key="9">
    <source>
        <dbReference type="ARBA" id="ARBA00056419"/>
    </source>
</evidence>
<dbReference type="InterPro" id="IPR028458">
    <property type="entry name" value="Twinfilin"/>
</dbReference>
<evidence type="ECO:0000313" key="14">
    <source>
        <dbReference type="Proteomes" id="UP000749293"/>
    </source>
</evidence>
<dbReference type="Proteomes" id="UP000749293">
    <property type="component" value="Unassembled WGS sequence"/>
</dbReference>
<evidence type="ECO:0000256" key="7">
    <source>
        <dbReference type="ARBA" id="ARBA00023212"/>
    </source>
</evidence>
<dbReference type="FunFam" id="3.40.20.10:FF:000007">
    <property type="entry name" value="Twinfilin-1 isoform 1"/>
    <property type="match status" value="1"/>
</dbReference>
<comment type="function">
    <text evidence="9">Actin-binding protein involved in motile and morphological processes. Inhibits actin polymerization, likely by sequestering G-actin.</text>
</comment>
<dbReference type="GeneID" id="55971069"/>
<accession>A0A9P4YMS2</accession>
<dbReference type="RefSeq" id="XP_035317974.1">
    <property type="nucleotide sequence ID" value="XM_035466815.1"/>
</dbReference>
<name>A0A9P4YMS2_9HYPO</name>
<comment type="subunit">
    <text evidence="8">Interacts with G-actin; ADP-actin form.</text>
</comment>
<feature type="region of interest" description="Disordered" evidence="11">
    <location>
        <begin position="308"/>
        <end position="332"/>
    </location>
</feature>
<evidence type="ECO:0000256" key="10">
    <source>
        <dbReference type="ARBA" id="ARBA00069496"/>
    </source>
</evidence>
<sequence>MQSGISASEELQAQFTTLLETPSTFGLLVKIEKESLVPFATLPSAGSSFAENLPALQSHVTTEAALYAILRRYDEAPNFLAVTYVPDAAPVRQKMLFASTRLTLVRELGTEHFRETIFATTPEELSERGFQKHDDHSKIEAPLTEEERTLGEVKRAEQEAGAGTGTREIHLSKNLSMPLSEDALAAIKAVGDGERSVTMLRINADTEIVELVPESPTPSTIDDLAKVISPTEPRFTFFRYVHTHDGKEQSPTLFFFTCPETTTGHKALKYRMMYPLMKRAVISVAEQEVGLALAKKFEVESPGEITEKSILDDLHPKATARAGFSRPKRPGR</sequence>
<feature type="domain" description="ADF-H" evidence="12">
    <location>
        <begin position="3"/>
        <end position="135"/>
    </location>
</feature>
<feature type="region of interest" description="Disordered" evidence="11">
    <location>
        <begin position="125"/>
        <end position="167"/>
    </location>
</feature>
<evidence type="ECO:0000259" key="12">
    <source>
        <dbReference type="PROSITE" id="PS51263"/>
    </source>
</evidence>
<dbReference type="GO" id="GO:0005884">
    <property type="term" value="C:actin filament"/>
    <property type="evidence" value="ECO:0007669"/>
    <property type="project" value="TreeGrafter"/>
</dbReference>
<evidence type="ECO:0000256" key="1">
    <source>
        <dbReference type="ARBA" id="ARBA00004245"/>
    </source>
</evidence>
<evidence type="ECO:0000256" key="2">
    <source>
        <dbReference type="ARBA" id="ARBA00004544"/>
    </source>
</evidence>
<feature type="compositionally biased region" description="Basic and acidic residues" evidence="11">
    <location>
        <begin position="125"/>
        <end position="158"/>
    </location>
</feature>
<comment type="similarity">
    <text evidence="3">Belongs to the actin-binding proteins ADF family. Twinfilin subfamily.</text>
</comment>
<reference evidence="13" key="1">
    <citation type="submission" date="2020-03" db="EMBL/GenBank/DDBJ databases">
        <title>Site-based positive gene gene selection in Geosmithia morbida across the United States reveals a broad range of putative effectors and factors for local host and environmental adapation.</title>
        <authorList>
            <person name="Onufrak A."/>
            <person name="Murdoch R.W."/>
            <person name="Gazis R."/>
            <person name="Huff M."/>
            <person name="Staton M."/>
            <person name="Klingeman W."/>
            <person name="Hadziabdic D."/>
        </authorList>
    </citation>
    <scope>NUCLEOTIDE SEQUENCE</scope>
    <source>
        <strain evidence="13">1262</strain>
    </source>
</reference>
<keyword evidence="7" id="KW-0206">Cytoskeleton</keyword>
<gene>
    <name evidence="13" type="ORF">GMORB2_4841</name>
</gene>
<protein>
    <recommendedName>
        <fullName evidence="10">Twinfilin</fullName>
    </recommendedName>
</protein>
<keyword evidence="14" id="KW-1185">Reference proteome</keyword>
<comment type="caution">
    <text evidence="13">The sequence shown here is derived from an EMBL/GenBank/DDBJ whole genome shotgun (WGS) entry which is preliminary data.</text>
</comment>
<keyword evidence="4" id="KW-0963">Cytoplasm</keyword>
<dbReference type="PROSITE" id="PS51263">
    <property type="entry name" value="ADF_H"/>
    <property type="match status" value="2"/>
</dbReference>
<dbReference type="SUPFAM" id="SSF55753">
    <property type="entry name" value="Actin depolymerizing proteins"/>
    <property type="match status" value="2"/>
</dbReference>
<dbReference type="SMART" id="SM00102">
    <property type="entry name" value="ADF"/>
    <property type="match status" value="2"/>
</dbReference>
<evidence type="ECO:0000313" key="13">
    <source>
        <dbReference type="EMBL" id="KAF4119322.1"/>
    </source>
</evidence>
<dbReference type="PANTHER" id="PTHR13759">
    <property type="entry name" value="TWINFILIN"/>
    <property type="match status" value="1"/>
</dbReference>
<dbReference type="GO" id="GO:0051015">
    <property type="term" value="F:actin filament binding"/>
    <property type="evidence" value="ECO:0007669"/>
    <property type="project" value="TreeGrafter"/>
</dbReference>
<dbReference type="GO" id="GO:0003785">
    <property type="term" value="F:actin monomer binding"/>
    <property type="evidence" value="ECO:0007669"/>
    <property type="project" value="TreeGrafter"/>
</dbReference>
<evidence type="ECO:0000256" key="6">
    <source>
        <dbReference type="ARBA" id="ARBA00023203"/>
    </source>
</evidence>
<evidence type="ECO:0000256" key="11">
    <source>
        <dbReference type="SAM" id="MobiDB-lite"/>
    </source>
</evidence>
<dbReference type="OrthoDB" id="10006997at2759"/>
<dbReference type="Pfam" id="PF00241">
    <property type="entry name" value="Cofilin_ADF"/>
    <property type="match status" value="2"/>
</dbReference>
<dbReference type="InterPro" id="IPR029006">
    <property type="entry name" value="ADF-H/Gelsolin-like_dom_sf"/>
</dbReference>
<dbReference type="PANTHER" id="PTHR13759:SF1">
    <property type="entry name" value="TWINFILIN"/>
    <property type="match status" value="1"/>
</dbReference>
<feature type="domain" description="ADF-H" evidence="12">
    <location>
        <begin position="172"/>
        <end position="315"/>
    </location>
</feature>
<proteinExistence type="inferred from homology"/>
<dbReference type="EMBL" id="JAANYQ010000027">
    <property type="protein sequence ID" value="KAF4119322.1"/>
    <property type="molecule type" value="Genomic_DNA"/>
</dbReference>
<dbReference type="AlphaFoldDB" id="A0A9P4YMS2"/>
<keyword evidence="6" id="KW-0009">Actin-binding</keyword>
<organism evidence="13 14">
    <name type="scientific">Geosmithia morbida</name>
    <dbReference type="NCBI Taxonomy" id="1094350"/>
    <lineage>
        <taxon>Eukaryota</taxon>
        <taxon>Fungi</taxon>
        <taxon>Dikarya</taxon>
        <taxon>Ascomycota</taxon>
        <taxon>Pezizomycotina</taxon>
        <taxon>Sordariomycetes</taxon>
        <taxon>Hypocreomycetidae</taxon>
        <taxon>Hypocreales</taxon>
        <taxon>Bionectriaceae</taxon>
        <taxon>Geosmithia</taxon>
    </lineage>
</organism>
<dbReference type="InterPro" id="IPR002108">
    <property type="entry name" value="ADF-H"/>
</dbReference>
<dbReference type="CDD" id="cd11285">
    <property type="entry name" value="ADF_Twf-N_like"/>
    <property type="match status" value="1"/>
</dbReference>
<dbReference type="Gene3D" id="3.40.20.10">
    <property type="entry name" value="Severin"/>
    <property type="match status" value="2"/>
</dbReference>
<evidence type="ECO:0000256" key="3">
    <source>
        <dbReference type="ARBA" id="ARBA00009557"/>
    </source>
</evidence>
<dbReference type="GO" id="GO:0005938">
    <property type="term" value="C:cell cortex"/>
    <property type="evidence" value="ECO:0007669"/>
    <property type="project" value="UniProtKB-SubCell"/>
</dbReference>
<evidence type="ECO:0000256" key="4">
    <source>
        <dbReference type="ARBA" id="ARBA00022490"/>
    </source>
</evidence>
<comment type="subcellular location">
    <subcellularLocation>
        <location evidence="2">Cytoplasm</location>
        <location evidence="2">Cell cortex</location>
    </subcellularLocation>
    <subcellularLocation>
        <location evidence="1">Cytoplasm</location>
        <location evidence="1">Cytoskeleton</location>
    </subcellularLocation>
</comment>
<dbReference type="FunFam" id="3.40.20.10:FF:000042">
    <property type="entry name" value="Actin depolymerizing protein"/>
    <property type="match status" value="1"/>
</dbReference>
<dbReference type="GO" id="GO:0030042">
    <property type="term" value="P:actin filament depolymerization"/>
    <property type="evidence" value="ECO:0007669"/>
    <property type="project" value="TreeGrafter"/>
</dbReference>